<keyword evidence="4" id="KW-0067">ATP-binding</keyword>
<keyword evidence="1" id="KW-0808">Transferase</keyword>
<proteinExistence type="predicted"/>
<evidence type="ECO:0000256" key="6">
    <source>
        <dbReference type="ARBA" id="ARBA00047939"/>
    </source>
</evidence>
<keyword evidence="3" id="KW-0547">Nucleotide-binding</keyword>
<keyword evidence="2" id="KW-0548">Nucleotidyltransferase</keyword>
<comment type="catalytic activity">
    <reaction evidence="6">
        <text>L-threonyl-[protein] + ATP = 3-O-(5'-adenylyl)-L-threonyl-[protein] + diphosphate</text>
        <dbReference type="Rhea" id="RHEA:54292"/>
        <dbReference type="Rhea" id="RHEA-COMP:11060"/>
        <dbReference type="Rhea" id="RHEA-COMP:13847"/>
        <dbReference type="ChEBI" id="CHEBI:30013"/>
        <dbReference type="ChEBI" id="CHEBI:30616"/>
        <dbReference type="ChEBI" id="CHEBI:33019"/>
        <dbReference type="ChEBI" id="CHEBI:138113"/>
        <dbReference type="EC" id="2.7.7.108"/>
    </reaction>
</comment>
<accession>A0A0F4T4L8</accession>
<sequence>MSHDKYGTDQAPDCYPGAEVLVNLLDLHDADDLDEAERYLNEVALARLEFVDPPYNVATLKRIHRTLFAEVYEWAGKIRTLAISKGDTRFCSPEFIEKEIGKELSKIANAGWFEGYPRHLLVASIAESYGTINVAPPFREGNGRTQRILFEWIILNTGYTIDWSLADRQEWIDACIHSYYGDDDGLTGVFDRCIGTKIQEDQPLN</sequence>
<dbReference type="GO" id="GO:0070733">
    <property type="term" value="F:AMPylase activity"/>
    <property type="evidence" value="ECO:0007669"/>
    <property type="project" value="UniProtKB-EC"/>
</dbReference>
<dbReference type="PROSITE" id="PS51459">
    <property type="entry name" value="FIDO"/>
    <property type="match status" value="1"/>
</dbReference>
<reference evidence="9 10" key="1">
    <citation type="submission" date="2015-03" db="EMBL/GenBank/DDBJ databases">
        <title>Comparative genomics of Pseudomonas insights into diversity of traits involved in vanlence and defense.</title>
        <authorList>
            <person name="Qin Y."/>
        </authorList>
    </citation>
    <scope>NUCLEOTIDE SEQUENCE [LARGE SCALE GENOMIC DNA]</scope>
    <source>
        <strain evidence="9 10">C8</strain>
    </source>
</reference>
<evidence type="ECO:0000256" key="3">
    <source>
        <dbReference type="ARBA" id="ARBA00022741"/>
    </source>
</evidence>
<evidence type="ECO:0000256" key="1">
    <source>
        <dbReference type="ARBA" id="ARBA00022679"/>
    </source>
</evidence>
<evidence type="ECO:0000256" key="4">
    <source>
        <dbReference type="ARBA" id="ARBA00022840"/>
    </source>
</evidence>
<evidence type="ECO:0000313" key="9">
    <source>
        <dbReference type="EMBL" id="KJZ39336.1"/>
    </source>
</evidence>
<evidence type="ECO:0000256" key="2">
    <source>
        <dbReference type="ARBA" id="ARBA00022695"/>
    </source>
</evidence>
<dbReference type="PANTHER" id="PTHR39560">
    <property type="entry name" value="PROTEIN ADENYLYLTRANSFERASE FIC-RELATED"/>
    <property type="match status" value="1"/>
</dbReference>
<dbReference type="InterPro" id="IPR036597">
    <property type="entry name" value="Fido-like_dom_sf"/>
</dbReference>
<dbReference type="InterPro" id="IPR003812">
    <property type="entry name" value="Fido"/>
</dbReference>
<dbReference type="Gene3D" id="1.10.3290.10">
    <property type="entry name" value="Fido-like domain"/>
    <property type="match status" value="1"/>
</dbReference>
<comment type="caution">
    <text evidence="9">The sequence shown here is derived from an EMBL/GenBank/DDBJ whole genome shotgun (WGS) entry which is preliminary data.</text>
</comment>
<dbReference type="Proteomes" id="UP000033588">
    <property type="component" value="Unassembled WGS sequence"/>
</dbReference>
<dbReference type="OrthoDB" id="9807853at2"/>
<dbReference type="GO" id="GO:0005524">
    <property type="term" value="F:ATP binding"/>
    <property type="evidence" value="ECO:0007669"/>
    <property type="project" value="UniProtKB-KW"/>
</dbReference>
<name>A0A0F4T4L8_PSEFL</name>
<dbReference type="Pfam" id="PF02661">
    <property type="entry name" value="Fic"/>
    <property type="match status" value="1"/>
</dbReference>
<dbReference type="PATRIC" id="fig|294.132.peg.4377"/>
<dbReference type="SUPFAM" id="SSF140931">
    <property type="entry name" value="Fic-like"/>
    <property type="match status" value="1"/>
</dbReference>
<evidence type="ECO:0000313" key="10">
    <source>
        <dbReference type="Proteomes" id="UP000033588"/>
    </source>
</evidence>
<dbReference type="GO" id="GO:0051302">
    <property type="term" value="P:regulation of cell division"/>
    <property type="evidence" value="ECO:0007669"/>
    <property type="project" value="TreeGrafter"/>
</dbReference>
<dbReference type="EC" id="2.7.7.108" evidence="5"/>
<evidence type="ECO:0000256" key="5">
    <source>
        <dbReference type="ARBA" id="ARBA00034531"/>
    </source>
</evidence>
<dbReference type="PANTHER" id="PTHR39560:SF1">
    <property type="entry name" value="PROTEIN ADENYLYLTRANSFERASE FIC-RELATED"/>
    <property type="match status" value="1"/>
</dbReference>
<dbReference type="EMBL" id="LACC01000038">
    <property type="protein sequence ID" value="KJZ39336.1"/>
    <property type="molecule type" value="Genomic_DNA"/>
</dbReference>
<keyword evidence="9" id="KW-0132">Cell division</keyword>
<gene>
    <name evidence="9" type="ORF">VC35_25270</name>
</gene>
<keyword evidence="9" id="KW-0131">Cell cycle</keyword>
<evidence type="ECO:0000259" key="8">
    <source>
        <dbReference type="PROSITE" id="PS51459"/>
    </source>
</evidence>
<organism evidence="9 10">
    <name type="scientific">Pseudomonas fluorescens</name>
    <dbReference type="NCBI Taxonomy" id="294"/>
    <lineage>
        <taxon>Bacteria</taxon>
        <taxon>Pseudomonadati</taxon>
        <taxon>Pseudomonadota</taxon>
        <taxon>Gammaproteobacteria</taxon>
        <taxon>Pseudomonadales</taxon>
        <taxon>Pseudomonadaceae</taxon>
        <taxon>Pseudomonas</taxon>
    </lineage>
</organism>
<dbReference type="RefSeq" id="WP_046043306.1">
    <property type="nucleotide sequence ID" value="NZ_LACC01000038.1"/>
</dbReference>
<dbReference type="AlphaFoldDB" id="A0A0F4T4L8"/>
<evidence type="ECO:0000256" key="7">
    <source>
        <dbReference type="ARBA" id="ARBA00048696"/>
    </source>
</evidence>
<protein>
    <recommendedName>
        <fullName evidence="5">protein adenylyltransferase</fullName>
        <ecNumber evidence="5">2.7.7.108</ecNumber>
    </recommendedName>
</protein>
<feature type="domain" description="Fido" evidence="8">
    <location>
        <begin position="55"/>
        <end position="192"/>
    </location>
</feature>
<dbReference type="GO" id="GO:0051301">
    <property type="term" value="P:cell division"/>
    <property type="evidence" value="ECO:0007669"/>
    <property type="project" value="UniProtKB-KW"/>
</dbReference>
<comment type="catalytic activity">
    <reaction evidence="7">
        <text>L-tyrosyl-[protein] + ATP = O-(5'-adenylyl)-L-tyrosyl-[protein] + diphosphate</text>
        <dbReference type="Rhea" id="RHEA:54288"/>
        <dbReference type="Rhea" id="RHEA-COMP:10136"/>
        <dbReference type="Rhea" id="RHEA-COMP:13846"/>
        <dbReference type="ChEBI" id="CHEBI:30616"/>
        <dbReference type="ChEBI" id="CHEBI:33019"/>
        <dbReference type="ChEBI" id="CHEBI:46858"/>
        <dbReference type="ChEBI" id="CHEBI:83624"/>
        <dbReference type="EC" id="2.7.7.108"/>
    </reaction>
</comment>